<evidence type="ECO:0008006" key="5">
    <source>
        <dbReference type="Google" id="ProtNLM"/>
    </source>
</evidence>
<feature type="transmembrane region" description="Helical" evidence="2">
    <location>
        <begin position="157"/>
        <end position="176"/>
    </location>
</feature>
<dbReference type="OrthoDB" id="6499973at2759"/>
<organism evidence="3 4">
    <name type="scientific">Cudoniella acicularis</name>
    <dbReference type="NCBI Taxonomy" id="354080"/>
    <lineage>
        <taxon>Eukaryota</taxon>
        <taxon>Fungi</taxon>
        <taxon>Dikarya</taxon>
        <taxon>Ascomycota</taxon>
        <taxon>Pezizomycotina</taxon>
        <taxon>Leotiomycetes</taxon>
        <taxon>Helotiales</taxon>
        <taxon>Tricladiaceae</taxon>
        <taxon>Cudoniella</taxon>
    </lineage>
</organism>
<dbReference type="EMBL" id="JAAMPI010001352">
    <property type="protein sequence ID" value="KAF4625546.1"/>
    <property type="molecule type" value="Genomic_DNA"/>
</dbReference>
<feature type="compositionally biased region" description="Basic and acidic residues" evidence="1">
    <location>
        <begin position="21"/>
        <end position="30"/>
    </location>
</feature>
<comment type="caution">
    <text evidence="3">The sequence shown here is derived from an EMBL/GenBank/DDBJ whole genome shotgun (WGS) entry which is preliminary data.</text>
</comment>
<feature type="region of interest" description="Disordered" evidence="1">
    <location>
        <begin position="1"/>
        <end position="47"/>
    </location>
</feature>
<feature type="compositionally biased region" description="Low complexity" evidence="1">
    <location>
        <begin position="1"/>
        <end position="10"/>
    </location>
</feature>
<protein>
    <recommendedName>
        <fullName evidence="5">Major facilitator superfamily (MFS) profile domain-containing protein</fullName>
    </recommendedName>
</protein>
<keyword evidence="2" id="KW-1133">Transmembrane helix</keyword>
<dbReference type="InterPro" id="IPR036259">
    <property type="entry name" value="MFS_trans_sf"/>
</dbReference>
<feature type="transmembrane region" description="Helical" evidence="2">
    <location>
        <begin position="182"/>
        <end position="203"/>
    </location>
</feature>
<name>A0A8H4RA30_9HELO</name>
<evidence type="ECO:0000313" key="4">
    <source>
        <dbReference type="Proteomes" id="UP000566819"/>
    </source>
</evidence>
<dbReference type="SUPFAM" id="SSF103473">
    <property type="entry name" value="MFS general substrate transporter"/>
    <property type="match status" value="1"/>
</dbReference>
<reference evidence="3 4" key="1">
    <citation type="submission" date="2020-03" db="EMBL/GenBank/DDBJ databases">
        <title>Draft Genome Sequence of Cudoniella acicularis.</title>
        <authorList>
            <person name="Buettner E."/>
            <person name="Kellner H."/>
        </authorList>
    </citation>
    <scope>NUCLEOTIDE SEQUENCE [LARGE SCALE GENOMIC DNA]</scope>
    <source>
        <strain evidence="3 4">DSM 108380</strain>
    </source>
</reference>
<evidence type="ECO:0000256" key="1">
    <source>
        <dbReference type="SAM" id="MobiDB-lite"/>
    </source>
</evidence>
<feature type="transmembrane region" description="Helical" evidence="2">
    <location>
        <begin position="118"/>
        <end position="136"/>
    </location>
</feature>
<feature type="transmembrane region" description="Helical" evidence="2">
    <location>
        <begin position="93"/>
        <end position="112"/>
    </location>
</feature>
<gene>
    <name evidence="3" type="ORF">G7Y89_g12623</name>
</gene>
<keyword evidence="2" id="KW-0812">Transmembrane</keyword>
<accession>A0A8H4RA30</accession>
<proteinExistence type="predicted"/>
<keyword evidence="4" id="KW-1185">Reference proteome</keyword>
<keyword evidence="2" id="KW-0472">Membrane</keyword>
<evidence type="ECO:0000256" key="2">
    <source>
        <dbReference type="SAM" id="Phobius"/>
    </source>
</evidence>
<evidence type="ECO:0000313" key="3">
    <source>
        <dbReference type="EMBL" id="KAF4625546.1"/>
    </source>
</evidence>
<dbReference type="Gene3D" id="1.20.1250.20">
    <property type="entry name" value="MFS general substrate transporter like domains"/>
    <property type="match status" value="1"/>
</dbReference>
<dbReference type="AlphaFoldDB" id="A0A8H4RA30"/>
<sequence>MSGTTTTTVTANSSADALELDNDKDLEIHSVHASSSDGEVDEKRRQEIDVEACIRDGDEKRGEEGKGVLERVVARMSTKGSWKDPGPPPDGGWNAWLQALIGAGLSFAWIAVSSRGGFYAWTIVYGIAGASIQGLFPVTLSSLTTDLAKAGTRMGQVFTVVSFAVLTGPPIAGQLIQRKNGGYLYAQLFAGTNLIIGAILMVASRMLRT</sequence>
<dbReference type="Proteomes" id="UP000566819">
    <property type="component" value="Unassembled WGS sequence"/>
</dbReference>